<feature type="region of interest" description="Disordered" evidence="2">
    <location>
        <begin position="1"/>
        <end position="24"/>
    </location>
</feature>
<dbReference type="Pfam" id="PF00172">
    <property type="entry name" value="Zn_clus"/>
    <property type="match status" value="1"/>
</dbReference>
<evidence type="ECO:0000259" key="3">
    <source>
        <dbReference type="PROSITE" id="PS50048"/>
    </source>
</evidence>
<evidence type="ECO:0000313" key="5">
    <source>
        <dbReference type="Proteomes" id="UP001275084"/>
    </source>
</evidence>
<gene>
    <name evidence="4" type="ORF">B0T25DRAFT_569650</name>
</gene>
<reference evidence="4" key="2">
    <citation type="submission" date="2023-06" db="EMBL/GenBank/DDBJ databases">
        <authorList>
            <consortium name="Lawrence Berkeley National Laboratory"/>
            <person name="Haridas S."/>
            <person name="Hensen N."/>
            <person name="Bonometti L."/>
            <person name="Westerberg I."/>
            <person name="Brannstrom I.O."/>
            <person name="Guillou S."/>
            <person name="Cros-Aarteil S."/>
            <person name="Calhoun S."/>
            <person name="Kuo A."/>
            <person name="Mondo S."/>
            <person name="Pangilinan J."/>
            <person name="Riley R."/>
            <person name="Labutti K."/>
            <person name="Andreopoulos B."/>
            <person name="Lipzen A."/>
            <person name="Chen C."/>
            <person name="Yanf M."/>
            <person name="Daum C."/>
            <person name="Ng V."/>
            <person name="Clum A."/>
            <person name="Steindorff A."/>
            <person name="Ohm R."/>
            <person name="Martin F."/>
            <person name="Silar P."/>
            <person name="Natvig D."/>
            <person name="Lalanne C."/>
            <person name="Gautier V."/>
            <person name="Ament-Velasquez S.L."/>
            <person name="Kruys A."/>
            <person name="Hutchinson M.I."/>
            <person name="Powell A.J."/>
            <person name="Barry K."/>
            <person name="Miller A.N."/>
            <person name="Grigoriev I.V."/>
            <person name="Debuchy R."/>
            <person name="Gladieux P."/>
            <person name="Thoren M.H."/>
            <person name="Johannesson H."/>
        </authorList>
    </citation>
    <scope>NUCLEOTIDE SEQUENCE</scope>
    <source>
        <strain evidence="4">CBS 955.72</strain>
    </source>
</reference>
<dbReference type="Gene3D" id="4.10.240.10">
    <property type="entry name" value="Zn(2)-C6 fungal-type DNA-binding domain"/>
    <property type="match status" value="1"/>
</dbReference>
<dbReference type="AlphaFoldDB" id="A0AAJ0HDW0"/>
<dbReference type="GO" id="GO:0008270">
    <property type="term" value="F:zinc ion binding"/>
    <property type="evidence" value="ECO:0007669"/>
    <property type="project" value="InterPro"/>
</dbReference>
<reference evidence="4" key="1">
    <citation type="journal article" date="2023" name="Mol. Phylogenet. Evol.">
        <title>Genome-scale phylogeny and comparative genomics of the fungal order Sordariales.</title>
        <authorList>
            <person name="Hensen N."/>
            <person name="Bonometti L."/>
            <person name="Westerberg I."/>
            <person name="Brannstrom I.O."/>
            <person name="Guillou S."/>
            <person name="Cros-Aarteil S."/>
            <person name="Calhoun S."/>
            <person name="Haridas S."/>
            <person name="Kuo A."/>
            <person name="Mondo S."/>
            <person name="Pangilinan J."/>
            <person name="Riley R."/>
            <person name="LaButti K."/>
            <person name="Andreopoulos B."/>
            <person name="Lipzen A."/>
            <person name="Chen C."/>
            <person name="Yan M."/>
            <person name="Daum C."/>
            <person name="Ng V."/>
            <person name="Clum A."/>
            <person name="Steindorff A."/>
            <person name="Ohm R.A."/>
            <person name="Martin F."/>
            <person name="Silar P."/>
            <person name="Natvig D.O."/>
            <person name="Lalanne C."/>
            <person name="Gautier V."/>
            <person name="Ament-Velasquez S.L."/>
            <person name="Kruys A."/>
            <person name="Hutchinson M.I."/>
            <person name="Powell A.J."/>
            <person name="Barry K."/>
            <person name="Miller A.N."/>
            <person name="Grigoriev I.V."/>
            <person name="Debuchy R."/>
            <person name="Gladieux P."/>
            <person name="Hiltunen Thoren M."/>
            <person name="Johannesson H."/>
        </authorList>
    </citation>
    <scope>NUCLEOTIDE SEQUENCE</scope>
    <source>
        <strain evidence="4">CBS 955.72</strain>
    </source>
</reference>
<dbReference type="SMART" id="SM00066">
    <property type="entry name" value="GAL4"/>
    <property type="match status" value="1"/>
</dbReference>
<evidence type="ECO:0000313" key="4">
    <source>
        <dbReference type="EMBL" id="KAK3348992.1"/>
    </source>
</evidence>
<organism evidence="4 5">
    <name type="scientific">Lasiosphaeria hispida</name>
    <dbReference type="NCBI Taxonomy" id="260671"/>
    <lineage>
        <taxon>Eukaryota</taxon>
        <taxon>Fungi</taxon>
        <taxon>Dikarya</taxon>
        <taxon>Ascomycota</taxon>
        <taxon>Pezizomycotina</taxon>
        <taxon>Sordariomycetes</taxon>
        <taxon>Sordariomycetidae</taxon>
        <taxon>Sordariales</taxon>
        <taxon>Lasiosphaeriaceae</taxon>
        <taxon>Lasiosphaeria</taxon>
    </lineage>
</organism>
<dbReference type="EMBL" id="JAUIQD010000005">
    <property type="protein sequence ID" value="KAK3348992.1"/>
    <property type="molecule type" value="Genomic_DNA"/>
</dbReference>
<evidence type="ECO:0000256" key="2">
    <source>
        <dbReference type="SAM" id="MobiDB-lite"/>
    </source>
</evidence>
<dbReference type="CDD" id="cd00067">
    <property type="entry name" value="GAL4"/>
    <property type="match status" value="1"/>
</dbReference>
<dbReference type="Proteomes" id="UP001275084">
    <property type="component" value="Unassembled WGS sequence"/>
</dbReference>
<comment type="caution">
    <text evidence="4">The sequence shown here is derived from an EMBL/GenBank/DDBJ whole genome shotgun (WGS) entry which is preliminary data.</text>
</comment>
<dbReference type="InterPro" id="IPR053157">
    <property type="entry name" value="Sterol_Uptake_Regulator"/>
</dbReference>
<name>A0AAJ0HDW0_9PEZI</name>
<evidence type="ECO:0000256" key="1">
    <source>
        <dbReference type="ARBA" id="ARBA00023242"/>
    </source>
</evidence>
<dbReference type="PROSITE" id="PS00463">
    <property type="entry name" value="ZN2_CY6_FUNGAL_1"/>
    <property type="match status" value="1"/>
</dbReference>
<dbReference type="InterPro" id="IPR036864">
    <property type="entry name" value="Zn2-C6_fun-type_DNA-bd_sf"/>
</dbReference>
<feature type="domain" description="Zn(2)-C6 fungal-type" evidence="3">
    <location>
        <begin position="30"/>
        <end position="60"/>
    </location>
</feature>
<dbReference type="PANTHER" id="PTHR47784:SF9">
    <property type="entry name" value="ZN(II)2CYS6 TRANSCRIPTION FACTOR (EUROFUNG)"/>
    <property type="match status" value="1"/>
</dbReference>
<dbReference type="GO" id="GO:0001228">
    <property type="term" value="F:DNA-binding transcription activator activity, RNA polymerase II-specific"/>
    <property type="evidence" value="ECO:0007669"/>
    <property type="project" value="TreeGrafter"/>
</dbReference>
<protein>
    <recommendedName>
        <fullName evidence="3">Zn(2)-C6 fungal-type domain-containing protein</fullName>
    </recommendedName>
</protein>
<sequence>MPPSITPRQQRPPSGQRTRSRKLHRKSRQGCANCKLRRVKCDEARPQCCKCVSYGIGCSYEPGASDMQLAVSGAFRVDLDLSRPVPKCISQTPSRLPLASRDGQTYELTLSDRELLINFTNSNILPVGSGANCFDFQSKTIKLAQVNPYLLHIVLTLSHLYHVHVNGNQMDQKITSALAFHWYQGTALFNAKLSQPIKDEDKDPLWAAAALLGSSAFADIRATSASEAWPLARSSPLDLSWLKMTGGKRAVFKIADPQRPSSIFHPILVGPGHHIPPTPRVGDEVLVLPPRFIQLFDLDENSTPDSNPYHAAATVLAQIMIAAESGPPGMAKYLCFLGFADPRYLNLLAEKESGAMLLLMYWYATVIPTQQWWIWRRAIFEGPAICSVLGARFAEDPGLLELLEFPRAVFAAAATTVPYAA</sequence>
<dbReference type="PROSITE" id="PS50048">
    <property type="entry name" value="ZN2_CY6_FUNGAL_2"/>
    <property type="match status" value="1"/>
</dbReference>
<keyword evidence="1" id="KW-0539">Nucleus</keyword>
<proteinExistence type="predicted"/>
<accession>A0AAJ0HDW0</accession>
<feature type="compositionally biased region" description="Polar residues" evidence="2">
    <location>
        <begin position="1"/>
        <end position="17"/>
    </location>
</feature>
<keyword evidence="5" id="KW-1185">Reference proteome</keyword>
<dbReference type="InterPro" id="IPR001138">
    <property type="entry name" value="Zn2Cys6_DnaBD"/>
</dbReference>
<dbReference type="SUPFAM" id="SSF57701">
    <property type="entry name" value="Zn2/Cys6 DNA-binding domain"/>
    <property type="match status" value="1"/>
</dbReference>
<dbReference type="PANTHER" id="PTHR47784">
    <property type="entry name" value="STEROL UPTAKE CONTROL PROTEIN 2"/>
    <property type="match status" value="1"/>
</dbReference>